<dbReference type="InParanoid" id="A0A397RV61"/>
<dbReference type="Gene3D" id="3.30.420.200">
    <property type="match status" value="1"/>
</dbReference>
<dbReference type="InterPro" id="IPR043129">
    <property type="entry name" value="ATPase_NBD"/>
</dbReference>
<feature type="domain" description="Gcp-like" evidence="1">
    <location>
        <begin position="32"/>
        <end position="143"/>
    </location>
</feature>
<reference evidence="2 3" key="1">
    <citation type="submission" date="2018-08" db="EMBL/GenBank/DDBJ databases">
        <title>Genomic Encyclopedia of Archaeal and Bacterial Type Strains, Phase II (KMG-II): from individual species to whole genera.</title>
        <authorList>
            <person name="Goeker M."/>
        </authorList>
    </citation>
    <scope>NUCLEOTIDE SEQUENCE [LARGE SCALE GENOMIC DNA]</scope>
    <source>
        <strain evidence="2 3">ATCC 27112</strain>
    </source>
</reference>
<protein>
    <submittedName>
        <fullName evidence="2">tRNA threonylcarbamoyladenosine biosynthesis protein TsaB</fullName>
    </submittedName>
</protein>
<name>A0A397RV61_9MOLU</name>
<dbReference type="SUPFAM" id="SSF53067">
    <property type="entry name" value="Actin-like ATPase domain"/>
    <property type="match status" value="1"/>
</dbReference>
<gene>
    <name evidence="2" type="ORF">EI71_00542</name>
</gene>
<evidence type="ECO:0000259" key="1">
    <source>
        <dbReference type="Pfam" id="PF00814"/>
    </source>
</evidence>
<dbReference type="InterPro" id="IPR000905">
    <property type="entry name" value="Gcp-like_dom"/>
</dbReference>
<dbReference type="AlphaFoldDB" id="A0A397RV61"/>
<proteinExistence type="predicted"/>
<keyword evidence="3" id="KW-1185">Reference proteome</keyword>
<evidence type="ECO:0000313" key="3">
    <source>
        <dbReference type="Proteomes" id="UP000266506"/>
    </source>
</evidence>
<dbReference type="RefSeq" id="WP_119015707.1">
    <property type="nucleotide sequence ID" value="NZ_QXEV01000003.1"/>
</dbReference>
<dbReference type="Proteomes" id="UP000266506">
    <property type="component" value="Unassembled WGS sequence"/>
</dbReference>
<dbReference type="InterPro" id="IPR022496">
    <property type="entry name" value="T6A_TsaB"/>
</dbReference>
<accession>A0A397RV61</accession>
<dbReference type="EMBL" id="QXEV01000003">
    <property type="protein sequence ID" value="RIA78230.1"/>
    <property type="molecule type" value="Genomic_DNA"/>
</dbReference>
<dbReference type="Pfam" id="PF00814">
    <property type="entry name" value="TsaD"/>
    <property type="match status" value="1"/>
</dbReference>
<comment type="caution">
    <text evidence="2">The sequence shown here is derived from an EMBL/GenBank/DDBJ whole genome shotgun (WGS) entry which is preliminary data.</text>
</comment>
<dbReference type="OrthoDB" id="9784166at2"/>
<sequence>MYSLILDSSTKILYVCLVKDEKVLYEKYVEGNKDHAKNIVYLIDEALTNNKIESKDLDEIICGYGPGSYTGVRMAVSVCKMLAVFMKKPLYTISSLKLMASGAKGKVLSYIDARRGNVFGTIIDTTSDTYIVNEAHTELTNLKNNSYDFEVNDSSYKVDPLYVIKHKKLVSEPHLLVPNYLRETEAERNLNDKAI</sequence>
<dbReference type="FunCoup" id="A0A397RV61">
    <property type="interactions" value="241"/>
</dbReference>
<dbReference type="GO" id="GO:0002949">
    <property type="term" value="P:tRNA threonylcarbamoyladenosine modification"/>
    <property type="evidence" value="ECO:0007669"/>
    <property type="project" value="InterPro"/>
</dbReference>
<evidence type="ECO:0000313" key="2">
    <source>
        <dbReference type="EMBL" id="RIA78230.1"/>
    </source>
</evidence>
<organism evidence="2 3">
    <name type="scientific">Anaeroplasma bactoclasticum</name>
    <dbReference type="NCBI Taxonomy" id="2088"/>
    <lineage>
        <taxon>Bacteria</taxon>
        <taxon>Bacillati</taxon>
        <taxon>Mycoplasmatota</taxon>
        <taxon>Mollicutes</taxon>
        <taxon>Anaeroplasmatales</taxon>
        <taxon>Anaeroplasmataceae</taxon>
        <taxon>Anaeroplasma</taxon>
    </lineage>
</organism>
<dbReference type="Gene3D" id="3.30.420.40">
    <property type="match status" value="1"/>
</dbReference>
<dbReference type="NCBIfam" id="TIGR03725">
    <property type="entry name" value="T6A_YeaZ"/>
    <property type="match status" value="1"/>
</dbReference>